<evidence type="ECO:0000256" key="3">
    <source>
        <dbReference type="ARBA" id="ARBA00023002"/>
    </source>
</evidence>
<dbReference type="InterPro" id="IPR006115">
    <property type="entry name" value="6PGDH_NADP-bd"/>
</dbReference>
<comment type="caution">
    <text evidence="8">The sequence shown here is derived from an EMBL/GenBank/DDBJ whole genome shotgun (WGS) entry which is preliminary data.</text>
</comment>
<sequence>MSEQIGVTGLATMGASLARNFARHGHQVVAHNRTTARTDALLAAHGGEGDFVRAETMEEFVAALQRPRRVMIMVQAGPATDAVIDELVPLLDEGDVVIDGGNARYDDTIRRAAALSTTGLHFVGCGVSGGEEGALLGPSIMPGCSAEAYALVGPMLESIAAVVDGTPCCTHVGSDGAGHFVKMVHNGIEYADMQLIAEAYDLLRLRLGMTPAEIGEVFAGWNAGDLESYLVEITAEVLGHVDAGTGRPFVDVVMDAAEQKGTGRWTVQSALDLGVPVSGIAEAVFARALSGHAEQRAAAQKVLAAPAGGGADIEDRDGFVEAVRQALYASKVVAYAQGFDQIAAGAVAHGWSIDLGALATIWRGGCIIRARFLDRIRQAFADEPDLTTLLTHSYFRDAVADGQEGWRRVVVEAARSGIPAPGFASALAYYDGLRAERSSAALIQGLRDFFGSHTYHRVDRAGSFHTLWSEEGRREITAR</sequence>
<dbReference type="InterPro" id="IPR013328">
    <property type="entry name" value="6PGD_dom2"/>
</dbReference>
<dbReference type="Gene3D" id="3.40.50.720">
    <property type="entry name" value="NAD(P)-binding Rossmann-like Domain"/>
    <property type="match status" value="1"/>
</dbReference>
<dbReference type="SMART" id="SM01350">
    <property type="entry name" value="6PGD"/>
    <property type="match status" value="1"/>
</dbReference>
<comment type="pathway">
    <text evidence="5 6">Carbohydrate degradation; pentose phosphate pathway; D-ribulose 5-phosphate from D-glucose 6-phosphate (oxidative stage): step 3/3.</text>
</comment>
<dbReference type="PIRSF" id="PIRSF000109">
    <property type="entry name" value="6PGD"/>
    <property type="match status" value="1"/>
</dbReference>
<comment type="similarity">
    <text evidence="1 5 6">Belongs to the 6-phosphogluconate dehydrogenase family.</text>
</comment>
<evidence type="ECO:0000313" key="8">
    <source>
        <dbReference type="EMBL" id="GAA3180438.1"/>
    </source>
</evidence>
<dbReference type="SUPFAM" id="SSF51735">
    <property type="entry name" value="NAD(P)-binding Rossmann-fold domains"/>
    <property type="match status" value="1"/>
</dbReference>
<gene>
    <name evidence="8" type="primary">gndA</name>
    <name evidence="8" type="ORF">GCM10010531_38190</name>
</gene>
<dbReference type="EC" id="1.1.1.44" evidence="5 6"/>
<keyword evidence="4 6" id="KW-0311">Gluconate utilization</keyword>
<dbReference type="Gene3D" id="1.20.5.320">
    <property type="entry name" value="6-Phosphogluconate Dehydrogenase, domain 3"/>
    <property type="match status" value="1"/>
</dbReference>
<keyword evidence="3 5" id="KW-0560">Oxidoreductase</keyword>
<accession>A0ABP6PJ72</accession>
<dbReference type="Pfam" id="PF00393">
    <property type="entry name" value="6PGD"/>
    <property type="match status" value="1"/>
</dbReference>
<dbReference type="Gene3D" id="1.10.1040.10">
    <property type="entry name" value="N-(1-d-carboxylethyl)-l-norvaline Dehydrogenase, domain 2"/>
    <property type="match status" value="1"/>
</dbReference>
<dbReference type="InterPro" id="IPR036291">
    <property type="entry name" value="NAD(P)-bd_dom_sf"/>
</dbReference>
<evidence type="ECO:0000256" key="1">
    <source>
        <dbReference type="ARBA" id="ARBA00008419"/>
    </source>
</evidence>
<evidence type="ECO:0000256" key="6">
    <source>
        <dbReference type="RuleBase" id="RU000485"/>
    </source>
</evidence>
<dbReference type="EMBL" id="BAAAVV010000012">
    <property type="protein sequence ID" value="GAA3180438.1"/>
    <property type="molecule type" value="Genomic_DNA"/>
</dbReference>
<keyword evidence="9" id="KW-1185">Reference proteome</keyword>
<dbReference type="NCBIfam" id="TIGR00873">
    <property type="entry name" value="gnd"/>
    <property type="match status" value="1"/>
</dbReference>
<dbReference type="InterPro" id="IPR008927">
    <property type="entry name" value="6-PGluconate_DH-like_C_sf"/>
</dbReference>
<comment type="subunit">
    <text evidence="2 5">Homodimer.</text>
</comment>
<evidence type="ECO:0000256" key="5">
    <source>
        <dbReference type="PIRNR" id="PIRNR000109"/>
    </source>
</evidence>
<proteinExistence type="inferred from homology"/>
<dbReference type="InterPro" id="IPR006113">
    <property type="entry name" value="6PGDH_Gnd/GntZ"/>
</dbReference>
<dbReference type="NCBIfam" id="NF006765">
    <property type="entry name" value="PRK09287.1"/>
    <property type="match status" value="1"/>
</dbReference>
<evidence type="ECO:0000256" key="4">
    <source>
        <dbReference type="ARBA" id="ARBA00023064"/>
    </source>
</evidence>
<reference evidence="9" key="1">
    <citation type="journal article" date="2019" name="Int. J. Syst. Evol. Microbiol.">
        <title>The Global Catalogue of Microorganisms (GCM) 10K type strain sequencing project: providing services to taxonomists for standard genome sequencing and annotation.</title>
        <authorList>
            <consortium name="The Broad Institute Genomics Platform"/>
            <consortium name="The Broad Institute Genome Sequencing Center for Infectious Disease"/>
            <person name="Wu L."/>
            <person name="Ma J."/>
        </authorList>
    </citation>
    <scope>NUCLEOTIDE SEQUENCE [LARGE SCALE GENOMIC DNA]</scope>
    <source>
        <strain evidence="9">JCM 15614</strain>
    </source>
</reference>
<evidence type="ECO:0000313" key="9">
    <source>
        <dbReference type="Proteomes" id="UP001499924"/>
    </source>
</evidence>
<keyword evidence="5 6" id="KW-0570">Pentose shunt</keyword>
<dbReference type="SUPFAM" id="SSF48179">
    <property type="entry name" value="6-phosphogluconate dehydrogenase C-terminal domain-like"/>
    <property type="match status" value="1"/>
</dbReference>
<dbReference type="Pfam" id="PF03446">
    <property type="entry name" value="NAD_binding_2"/>
    <property type="match status" value="1"/>
</dbReference>
<keyword evidence="5 6" id="KW-0521">NADP</keyword>
<dbReference type="InterPro" id="IPR006114">
    <property type="entry name" value="6PGDH_C"/>
</dbReference>
<evidence type="ECO:0000256" key="2">
    <source>
        <dbReference type="ARBA" id="ARBA00011738"/>
    </source>
</evidence>
<evidence type="ECO:0000259" key="7">
    <source>
        <dbReference type="SMART" id="SM01350"/>
    </source>
</evidence>
<dbReference type="PROSITE" id="PS00461">
    <property type="entry name" value="6PGD"/>
    <property type="match status" value="1"/>
</dbReference>
<dbReference type="InterPro" id="IPR006184">
    <property type="entry name" value="6PGdom_BS"/>
</dbReference>
<protein>
    <recommendedName>
        <fullName evidence="5 6">6-phosphogluconate dehydrogenase, decarboxylating</fullName>
        <ecNumber evidence="5 6">1.1.1.44</ecNumber>
    </recommendedName>
</protein>
<organism evidence="8 9">
    <name type="scientific">Blastococcus jejuensis</name>
    <dbReference type="NCBI Taxonomy" id="351224"/>
    <lineage>
        <taxon>Bacteria</taxon>
        <taxon>Bacillati</taxon>
        <taxon>Actinomycetota</taxon>
        <taxon>Actinomycetes</taxon>
        <taxon>Geodermatophilales</taxon>
        <taxon>Geodermatophilaceae</taxon>
        <taxon>Blastococcus</taxon>
    </lineage>
</organism>
<dbReference type="RefSeq" id="WP_344690640.1">
    <property type="nucleotide sequence ID" value="NZ_BAAAVV010000012.1"/>
</dbReference>
<name>A0ABP6PJ72_9ACTN</name>
<dbReference type="InterPro" id="IPR006183">
    <property type="entry name" value="Pgluconate_DH"/>
</dbReference>
<dbReference type="PANTHER" id="PTHR11811">
    <property type="entry name" value="6-PHOSPHOGLUCONATE DEHYDROGENASE"/>
    <property type="match status" value="1"/>
</dbReference>
<comment type="function">
    <text evidence="5">Catalyzes the oxidative decarboxylation of 6-phosphogluconate to ribulose 5-phosphate and CO(2), with concomitant reduction of NADP to NADPH.</text>
</comment>
<dbReference type="PRINTS" id="PR00076">
    <property type="entry name" value="6PGDHDRGNASE"/>
</dbReference>
<comment type="catalytic activity">
    <reaction evidence="5 6">
        <text>6-phospho-D-gluconate + NADP(+) = D-ribulose 5-phosphate + CO2 + NADPH</text>
        <dbReference type="Rhea" id="RHEA:10116"/>
        <dbReference type="ChEBI" id="CHEBI:16526"/>
        <dbReference type="ChEBI" id="CHEBI:57783"/>
        <dbReference type="ChEBI" id="CHEBI:58121"/>
        <dbReference type="ChEBI" id="CHEBI:58349"/>
        <dbReference type="ChEBI" id="CHEBI:58759"/>
        <dbReference type="EC" id="1.1.1.44"/>
    </reaction>
</comment>
<feature type="domain" description="6-phosphogluconate dehydrogenase C-terminal" evidence="7">
    <location>
        <begin position="178"/>
        <end position="469"/>
    </location>
</feature>
<dbReference type="Proteomes" id="UP001499924">
    <property type="component" value="Unassembled WGS sequence"/>
</dbReference>